<evidence type="ECO:0000256" key="2">
    <source>
        <dbReference type="ARBA" id="ARBA00022723"/>
    </source>
</evidence>
<feature type="domain" description="Peptidase M24" evidence="8">
    <location>
        <begin position="166"/>
        <end position="424"/>
    </location>
</feature>
<dbReference type="PROSITE" id="PS00491">
    <property type="entry name" value="PROLINE_PEPTIDASE"/>
    <property type="match status" value="1"/>
</dbReference>
<dbReference type="PANTHER" id="PTHR43226:SF8">
    <property type="entry name" value="XAA-PRO DIPEPTIDASE"/>
    <property type="match status" value="1"/>
</dbReference>
<accession>A0A2P6MAE7</accession>
<protein>
    <recommendedName>
        <fullName evidence="7">Xaa-Pro dipeptidase</fullName>
        <shortName evidence="7">X-Pro dipeptidase</shortName>
        <ecNumber evidence="7">3.4.13.9</ecNumber>
    </recommendedName>
    <alternativeName>
        <fullName evidence="7">Imidodipeptidase</fullName>
    </alternativeName>
    <alternativeName>
        <fullName evidence="7">Proline dipeptidase</fullName>
        <shortName evidence="7">Prolidase</shortName>
    </alternativeName>
</protein>
<feature type="binding site" evidence="7">
    <location>
        <position position="254"/>
    </location>
    <ligand>
        <name>Mn(2+)</name>
        <dbReference type="ChEBI" id="CHEBI:29035"/>
        <label>2</label>
    </ligand>
</feature>
<dbReference type="GO" id="GO:0004177">
    <property type="term" value="F:aminopeptidase activity"/>
    <property type="evidence" value="ECO:0007669"/>
    <property type="project" value="TreeGrafter"/>
</dbReference>
<reference evidence="10 11" key="1">
    <citation type="submission" date="2018-03" db="EMBL/GenBank/DDBJ databases">
        <title>Arenimonas caeni sp. nov., isolated from activated sludge.</title>
        <authorList>
            <person name="Liu H."/>
        </authorList>
    </citation>
    <scope>NUCLEOTIDE SEQUENCE [LARGE SCALE GENOMIC DNA]</scope>
    <source>
        <strain evidence="11">z29</strain>
    </source>
</reference>
<feature type="binding site" evidence="7">
    <location>
        <position position="254"/>
    </location>
    <ligand>
        <name>Mn(2+)</name>
        <dbReference type="ChEBI" id="CHEBI:29035"/>
        <label>1</label>
    </ligand>
</feature>
<evidence type="ECO:0000256" key="3">
    <source>
        <dbReference type="ARBA" id="ARBA00022801"/>
    </source>
</evidence>
<feature type="binding site" evidence="7">
    <location>
        <position position="417"/>
    </location>
    <ligand>
        <name>Mn(2+)</name>
        <dbReference type="ChEBI" id="CHEBI:29035"/>
        <label>2</label>
    </ligand>
</feature>
<evidence type="ECO:0000259" key="9">
    <source>
        <dbReference type="Pfam" id="PF21216"/>
    </source>
</evidence>
<proteinExistence type="inferred from homology"/>
<dbReference type="Gene3D" id="3.90.230.10">
    <property type="entry name" value="Creatinase/methionine aminopeptidase superfamily"/>
    <property type="match status" value="1"/>
</dbReference>
<dbReference type="InterPro" id="IPR022846">
    <property type="entry name" value="X_Pro_dipept"/>
</dbReference>
<evidence type="ECO:0000313" key="10">
    <source>
        <dbReference type="EMBL" id="PRH82971.1"/>
    </source>
</evidence>
<dbReference type="GO" id="GO:0006508">
    <property type="term" value="P:proteolysis"/>
    <property type="evidence" value="ECO:0007669"/>
    <property type="project" value="UniProtKB-KW"/>
</dbReference>
<gene>
    <name evidence="7" type="primary">pepQ</name>
    <name evidence="10" type="ORF">C6N40_04825</name>
</gene>
<dbReference type="AlphaFoldDB" id="A0A2P6MAE7"/>
<evidence type="ECO:0000259" key="8">
    <source>
        <dbReference type="Pfam" id="PF00557"/>
    </source>
</evidence>
<dbReference type="OrthoDB" id="9806388at2"/>
<feature type="binding site" evidence="7">
    <location>
        <position position="243"/>
    </location>
    <ligand>
        <name>Mn(2+)</name>
        <dbReference type="ChEBI" id="CHEBI:29035"/>
        <label>2</label>
    </ligand>
</feature>
<dbReference type="InterPro" id="IPR001131">
    <property type="entry name" value="Peptidase_M24B_aminopep-P_CS"/>
</dbReference>
<evidence type="ECO:0000256" key="6">
    <source>
        <dbReference type="ARBA" id="ARBA00023211"/>
    </source>
</evidence>
<keyword evidence="1 7" id="KW-0645">Protease</keyword>
<dbReference type="GO" id="GO:0102009">
    <property type="term" value="F:proline dipeptidase activity"/>
    <property type="evidence" value="ECO:0007669"/>
    <property type="project" value="UniProtKB-EC"/>
</dbReference>
<feature type="binding site" evidence="7">
    <location>
        <position position="378"/>
    </location>
    <ligand>
        <name>Mn(2+)</name>
        <dbReference type="ChEBI" id="CHEBI:29035"/>
        <label>1</label>
    </ligand>
</feature>
<evidence type="ECO:0000256" key="4">
    <source>
        <dbReference type="ARBA" id="ARBA00022997"/>
    </source>
</evidence>
<name>A0A2P6MAE7_9GAMM</name>
<dbReference type="PANTHER" id="PTHR43226">
    <property type="entry name" value="XAA-PRO AMINOPEPTIDASE 3"/>
    <property type="match status" value="1"/>
</dbReference>
<comment type="caution">
    <text evidence="10">The sequence shown here is derived from an EMBL/GenBank/DDBJ whole genome shotgun (WGS) entry which is preliminary data.</text>
</comment>
<evidence type="ECO:0000256" key="1">
    <source>
        <dbReference type="ARBA" id="ARBA00022670"/>
    </source>
</evidence>
<organism evidence="10 11">
    <name type="scientific">Arenimonas caeni</name>
    <dbReference type="NCBI Taxonomy" id="2058085"/>
    <lineage>
        <taxon>Bacteria</taxon>
        <taxon>Pseudomonadati</taxon>
        <taxon>Pseudomonadota</taxon>
        <taxon>Gammaproteobacteria</taxon>
        <taxon>Lysobacterales</taxon>
        <taxon>Lysobacteraceae</taxon>
        <taxon>Arenimonas</taxon>
    </lineage>
</organism>
<evidence type="ECO:0000313" key="11">
    <source>
        <dbReference type="Proteomes" id="UP000241736"/>
    </source>
</evidence>
<comment type="similarity">
    <text evidence="7">Belongs to the peptidase M24B family. Bacterial-type prolidase subfamily.</text>
</comment>
<dbReference type="GO" id="GO:0005829">
    <property type="term" value="C:cytosol"/>
    <property type="evidence" value="ECO:0007669"/>
    <property type="project" value="TreeGrafter"/>
</dbReference>
<keyword evidence="4 7" id="KW-0224">Dipeptidase</keyword>
<dbReference type="RefSeq" id="WP_106989878.1">
    <property type="nucleotide sequence ID" value="NZ_KZ679086.1"/>
</dbReference>
<sequence length="438" mass="47946">MNAPDLEHLYRAHLQVIKARADRALEKAGFDHLLVASGVEKFEFLDDRPYPFKPNAQFKAWVPLVRHPSCWVAYTPGQRPVLVYYQPDDYWHVPPSPPAGFWTGEFDIRVIADPAEAAKHLPAGGRAAILGEPDAALPGFEPNNPKAVLDYLHYHRAYKTAYELDRMRAAQRRAVPGHLAAKAAFHAGASEARIHAAYLAATGHNDLDAPYGSIVGLNEHGATLHYQYKDAQAPGRHRSLLIDAGAEVDGYCSDITRTWGDGDARFAALVSAVEAEQLALCGKVRAGTDYRDLHLECHLRLGGVLRNLGIVDMDPGDMLARGVTSTFFPHGLGHPIGLQVHDVAGFTDEGGQLIPRPEGHPFLRMTRTLEPGMVVTIEPGLYFIPTLLARLRERPEGKAVDWSAVEALAPWGGVRIEDEVHCTDGAPENLTRDAFAAA</sequence>
<dbReference type="GO" id="GO:0046872">
    <property type="term" value="F:metal ion binding"/>
    <property type="evidence" value="ECO:0007669"/>
    <property type="project" value="UniProtKB-KW"/>
</dbReference>
<dbReference type="EC" id="3.4.13.9" evidence="7"/>
<keyword evidence="11" id="KW-1185">Reference proteome</keyword>
<dbReference type="InterPro" id="IPR052433">
    <property type="entry name" value="X-Pro_dipept-like"/>
</dbReference>
<dbReference type="HAMAP" id="MF_01279">
    <property type="entry name" value="X_Pro_dipeptid"/>
    <property type="match status" value="1"/>
</dbReference>
<dbReference type="GO" id="GO:0008235">
    <property type="term" value="F:metalloexopeptidase activity"/>
    <property type="evidence" value="ECO:0007669"/>
    <property type="project" value="UniProtKB-UniRule"/>
</dbReference>
<keyword evidence="6 7" id="KW-0464">Manganese</keyword>
<comment type="cofactor">
    <cofactor evidence="7">
        <name>Mn(2+)</name>
        <dbReference type="ChEBI" id="CHEBI:29035"/>
    </cofactor>
    <text evidence="7">Binds 2 manganese ions per subunit.</text>
</comment>
<dbReference type="SUPFAM" id="SSF55920">
    <property type="entry name" value="Creatinase/aminopeptidase"/>
    <property type="match status" value="1"/>
</dbReference>
<dbReference type="NCBIfam" id="NF010133">
    <property type="entry name" value="PRK13607.1"/>
    <property type="match status" value="1"/>
</dbReference>
<evidence type="ECO:0000256" key="7">
    <source>
        <dbReference type="HAMAP-Rule" id="MF_01279"/>
    </source>
</evidence>
<feature type="binding site" evidence="7">
    <location>
        <position position="334"/>
    </location>
    <ligand>
        <name>Mn(2+)</name>
        <dbReference type="ChEBI" id="CHEBI:29035"/>
        <label>1</label>
    </ligand>
</feature>
<dbReference type="GO" id="GO:0016795">
    <property type="term" value="F:phosphoric triester hydrolase activity"/>
    <property type="evidence" value="ECO:0007669"/>
    <property type="project" value="InterPro"/>
</dbReference>
<feature type="binding site" evidence="7">
    <location>
        <position position="417"/>
    </location>
    <ligand>
        <name>Mn(2+)</name>
        <dbReference type="ChEBI" id="CHEBI:29035"/>
        <label>1</label>
    </ligand>
</feature>
<keyword evidence="3 7" id="KW-0378">Hydrolase</keyword>
<dbReference type="Gene3D" id="3.40.350.10">
    <property type="entry name" value="Creatinase/prolidase N-terminal domain"/>
    <property type="match status" value="1"/>
</dbReference>
<dbReference type="InterPro" id="IPR029149">
    <property type="entry name" value="Creatin/AminoP/Spt16_N"/>
</dbReference>
<dbReference type="Pfam" id="PF21216">
    <property type="entry name" value="PepQ_N"/>
    <property type="match status" value="1"/>
</dbReference>
<evidence type="ECO:0000256" key="5">
    <source>
        <dbReference type="ARBA" id="ARBA00023049"/>
    </source>
</evidence>
<feature type="domain" description="Xaa-Pro dipeptidase N-terminal" evidence="9">
    <location>
        <begin position="8"/>
        <end position="154"/>
    </location>
</feature>
<dbReference type="Pfam" id="PF00557">
    <property type="entry name" value="Peptidase_M24"/>
    <property type="match status" value="1"/>
</dbReference>
<comment type="catalytic activity">
    <reaction evidence="7">
        <text>Xaa-L-Pro dipeptide + H2O = an L-alpha-amino acid + L-proline</text>
        <dbReference type="Rhea" id="RHEA:76407"/>
        <dbReference type="ChEBI" id="CHEBI:15377"/>
        <dbReference type="ChEBI" id="CHEBI:59869"/>
        <dbReference type="ChEBI" id="CHEBI:60039"/>
        <dbReference type="ChEBI" id="CHEBI:195196"/>
        <dbReference type="EC" id="3.4.13.9"/>
    </reaction>
</comment>
<dbReference type="InterPro" id="IPR000994">
    <property type="entry name" value="Pept_M24"/>
</dbReference>
<dbReference type="InterPro" id="IPR036005">
    <property type="entry name" value="Creatinase/aminopeptidase-like"/>
</dbReference>
<keyword evidence="2 7" id="KW-0479">Metal-binding</keyword>
<dbReference type="EMBL" id="PVLF01000004">
    <property type="protein sequence ID" value="PRH82971.1"/>
    <property type="molecule type" value="Genomic_DNA"/>
</dbReference>
<dbReference type="InterPro" id="IPR048819">
    <property type="entry name" value="PepQ_N"/>
</dbReference>
<dbReference type="Proteomes" id="UP000241736">
    <property type="component" value="Unassembled WGS sequence"/>
</dbReference>
<keyword evidence="5 7" id="KW-0482">Metalloprotease</keyword>
<comment type="function">
    <text evidence="7">Splits dipeptides with a prolyl residue in the C-terminal position.</text>
</comment>